<proteinExistence type="inferred from homology"/>
<dbReference type="Proteomes" id="UP001153620">
    <property type="component" value="Chromosome 3"/>
</dbReference>
<evidence type="ECO:0000259" key="5">
    <source>
        <dbReference type="Pfam" id="PF06244"/>
    </source>
</evidence>
<evidence type="ECO:0000256" key="1">
    <source>
        <dbReference type="ARBA" id="ARBA00004214"/>
    </source>
</evidence>
<sequence>MPKKITTNTKSLEARERIASAKKTKAELDEKRKEDAKWVDDDKNLAKKQEKKAEEERKKAELLKKKAEKKALLEEEEKSIVVAAKIPQIKMSKAQIDMEVAKRNKNIESLKQKTERVVVQKPAPLEENFNRAMFDVHVASTIDDAIKVLKVDDTEDDKHPEKRMKAAYKAYEEAQMPILKAENPSLKLSQLKQIIFKNWQKAPENPLIKQ</sequence>
<evidence type="ECO:0000313" key="6">
    <source>
        <dbReference type="EMBL" id="CAG9806553.1"/>
    </source>
</evidence>
<comment type="subcellular location">
    <subcellularLocation>
        <location evidence="1">Midbody</location>
    </subcellularLocation>
</comment>
<reference evidence="6" key="2">
    <citation type="submission" date="2022-10" db="EMBL/GenBank/DDBJ databases">
        <authorList>
            <consortium name="ENA_rothamsted_submissions"/>
            <consortium name="culmorum"/>
            <person name="King R."/>
        </authorList>
    </citation>
    <scope>NUCLEOTIDE SEQUENCE</scope>
</reference>
<keyword evidence="3" id="KW-0175">Coiled coil</keyword>
<dbReference type="GO" id="GO:0030496">
    <property type="term" value="C:midbody"/>
    <property type="evidence" value="ECO:0007669"/>
    <property type="project" value="UniProtKB-SubCell"/>
</dbReference>
<evidence type="ECO:0000256" key="3">
    <source>
        <dbReference type="ARBA" id="ARBA00023054"/>
    </source>
</evidence>
<dbReference type="PANTHER" id="PTHR21680:SF0">
    <property type="entry name" value="COILED-COIL DOMAIN-CONTAINING PROTEIN 124"/>
    <property type="match status" value="1"/>
</dbReference>
<dbReference type="InterPro" id="IPR054414">
    <property type="entry name" value="Ccdc124/Oxs1_C"/>
</dbReference>
<evidence type="ECO:0000256" key="4">
    <source>
        <dbReference type="SAM" id="MobiDB-lite"/>
    </source>
</evidence>
<evidence type="ECO:0000256" key="2">
    <source>
        <dbReference type="ARBA" id="ARBA00008296"/>
    </source>
</evidence>
<protein>
    <recommendedName>
        <fullName evidence="5">Coiled-coil domain-containing protein</fullName>
    </recommendedName>
</protein>
<dbReference type="GO" id="GO:0003713">
    <property type="term" value="F:transcription coactivator activity"/>
    <property type="evidence" value="ECO:0007669"/>
    <property type="project" value="TreeGrafter"/>
</dbReference>
<dbReference type="EMBL" id="OU895879">
    <property type="protein sequence ID" value="CAG9806553.1"/>
    <property type="molecule type" value="Genomic_DNA"/>
</dbReference>
<evidence type="ECO:0000313" key="7">
    <source>
        <dbReference type="Proteomes" id="UP001153620"/>
    </source>
</evidence>
<dbReference type="InterPro" id="IPR010422">
    <property type="entry name" value="Ccdc124/Oxs1"/>
</dbReference>
<feature type="compositionally biased region" description="Polar residues" evidence="4">
    <location>
        <begin position="1"/>
        <end position="11"/>
    </location>
</feature>
<gene>
    <name evidence="6" type="ORF">CHIRRI_LOCUS9408</name>
</gene>
<feature type="domain" description="Coiled-coil" evidence="5">
    <location>
        <begin position="128"/>
        <end position="207"/>
    </location>
</feature>
<accession>A0A9N9WV33</accession>
<dbReference type="GO" id="GO:0005634">
    <property type="term" value="C:nucleus"/>
    <property type="evidence" value="ECO:0007669"/>
    <property type="project" value="TreeGrafter"/>
</dbReference>
<dbReference type="AlphaFoldDB" id="A0A9N9WV33"/>
<dbReference type="SUPFAM" id="SSF47095">
    <property type="entry name" value="HMG-box"/>
    <property type="match status" value="1"/>
</dbReference>
<keyword evidence="7" id="KW-1185">Reference proteome</keyword>
<reference evidence="6" key="1">
    <citation type="submission" date="2022-01" db="EMBL/GenBank/DDBJ databases">
        <authorList>
            <person name="King R."/>
        </authorList>
    </citation>
    <scope>NUCLEOTIDE SEQUENCE</scope>
</reference>
<dbReference type="PANTHER" id="PTHR21680">
    <property type="entry name" value="COILED-COIL DOMAIN-CONTAINING PROTEIN 124"/>
    <property type="match status" value="1"/>
</dbReference>
<dbReference type="GO" id="GO:0006366">
    <property type="term" value="P:transcription by RNA polymerase II"/>
    <property type="evidence" value="ECO:0007669"/>
    <property type="project" value="TreeGrafter"/>
</dbReference>
<feature type="compositionally biased region" description="Basic and acidic residues" evidence="4">
    <location>
        <begin position="12"/>
        <end position="56"/>
    </location>
</feature>
<dbReference type="Pfam" id="PF06244">
    <property type="entry name" value="Ccdc124"/>
    <property type="match status" value="1"/>
</dbReference>
<comment type="similarity">
    <text evidence="2">Belongs to the CCDC124 family.</text>
</comment>
<dbReference type="OrthoDB" id="76412at2759"/>
<dbReference type="InterPro" id="IPR036910">
    <property type="entry name" value="HMG_box_dom_sf"/>
</dbReference>
<feature type="region of interest" description="Disordered" evidence="4">
    <location>
        <begin position="1"/>
        <end position="56"/>
    </location>
</feature>
<name>A0A9N9WV33_9DIPT</name>
<organism evidence="6 7">
    <name type="scientific">Chironomus riparius</name>
    <dbReference type="NCBI Taxonomy" id="315576"/>
    <lineage>
        <taxon>Eukaryota</taxon>
        <taxon>Metazoa</taxon>
        <taxon>Ecdysozoa</taxon>
        <taxon>Arthropoda</taxon>
        <taxon>Hexapoda</taxon>
        <taxon>Insecta</taxon>
        <taxon>Pterygota</taxon>
        <taxon>Neoptera</taxon>
        <taxon>Endopterygota</taxon>
        <taxon>Diptera</taxon>
        <taxon>Nematocera</taxon>
        <taxon>Chironomoidea</taxon>
        <taxon>Chironomidae</taxon>
        <taxon>Chironominae</taxon>
        <taxon>Chironomus</taxon>
    </lineage>
</organism>